<evidence type="ECO:0000313" key="2">
    <source>
        <dbReference type="Proteomes" id="UP000037035"/>
    </source>
</evidence>
<dbReference type="VEuPathDB" id="FungiDB:VP01_944g6"/>
<dbReference type="STRING" id="27349.A0A0L6U742"/>
<sequence>MKPQVSRDGLSFEMLKFERQVKNDDKGVELEEKKFNHSVALEEKKWDHGIKLEEKKLDWEKEEKEKDQSFEMAKLEQLASQEHIDKKYDLITQCTLKREKHIRD</sequence>
<accession>A0A0L6U742</accession>
<evidence type="ECO:0000313" key="1">
    <source>
        <dbReference type="EMBL" id="KNZ44162.1"/>
    </source>
</evidence>
<proteinExistence type="predicted"/>
<dbReference type="OrthoDB" id="10543169at2759"/>
<reference evidence="1 2" key="1">
    <citation type="submission" date="2015-08" db="EMBL/GenBank/DDBJ databases">
        <title>Next Generation Sequencing and Analysis of the Genome of Puccinia sorghi L Schw, the Causal Agent of Maize Common Rust.</title>
        <authorList>
            <person name="Rochi L."/>
            <person name="Burguener G."/>
            <person name="Darino M."/>
            <person name="Turjanski A."/>
            <person name="Kreff E."/>
            <person name="Dieguez M.J."/>
            <person name="Sacco F."/>
        </authorList>
    </citation>
    <scope>NUCLEOTIDE SEQUENCE [LARGE SCALE GENOMIC DNA]</scope>
    <source>
        <strain evidence="1 2">RO10H11247</strain>
    </source>
</reference>
<name>A0A0L6U742_9BASI</name>
<organism evidence="1 2">
    <name type="scientific">Puccinia sorghi</name>
    <dbReference type="NCBI Taxonomy" id="27349"/>
    <lineage>
        <taxon>Eukaryota</taxon>
        <taxon>Fungi</taxon>
        <taxon>Dikarya</taxon>
        <taxon>Basidiomycota</taxon>
        <taxon>Pucciniomycotina</taxon>
        <taxon>Pucciniomycetes</taxon>
        <taxon>Pucciniales</taxon>
        <taxon>Pucciniaceae</taxon>
        <taxon>Puccinia</taxon>
    </lineage>
</organism>
<dbReference type="Proteomes" id="UP000037035">
    <property type="component" value="Unassembled WGS sequence"/>
</dbReference>
<keyword evidence="2" id="KW-1185">Reference proteome</keyword>
<dbReference type="AlphaFoldDB" id="A0A0L6U742"/>
<protein>
    <submittedName>
        <fullName evidence="1">Uncharacterized protein</fullName>
    </submittedName>
</protein>
<comment type="caution">
    <text evidence="1">The sequence shown here is derived from an EMBL/GenBank/DDBJ whole genome shotgun (WGS) entry which is preliminary data.</text>
</comment>
<gene>
    <name evidence="1" type="ORF">VP01_944g6</name>
</gene>
<dbReference type="EMBL" id="LAVV01015104">
    <property type="protein sequence ID" value="KNZ44162.1"/>
    <property type="molecule type" value="Genomic_DNA"/>
</dbReference>